<feature type="domain" description="DUF397" evidence="2">
    <location>
        <begin position="40"/>
        <end position="95"/>
    </location>
</feature>
<dbReference type="Pfam" id="PF04149">
    <property type="entry name" value="DUF397"/>
    <property type="match status" value="1"/>
</dbReference>
<organism evidence="3 4">
    <name type="scientific">Streptomyces thioluteus</name>
    <dbReference type="NCBI Taxonomy" id="66431"/>
    <lineage>
        <taxon>Bacteria</taxon>
        <taxon>Bacillati</taxon>
        <taxon>Actinomycetota</taxon>
        <taxon>Actinomycetes</taxon>
        <taxon>Kitasatosporales</taxon>
        <taxon>Streptomycetaceae</taxon>
        <taxon>Streptomyces</taxon>
    </lineage>
</organism>
<evidence type="ECO:0000313" key="4">
    <source>
        <dbReference type="Proteomes" id="UP001501102"/>
    </source>
</evidence>
<comment type="caution">
    <text evidence="3">The sequence shown here is derived from an EMBL/GenBank/DDBJ whole genome shotgun (WGS) entry which is preliminary data.</text>
</comment>
<feature type="region of interest" description="Disordered" evidence="1">
    <location>
        <begin position="43"/>
        <end position="80"/>
    </location>
</feature>
<gene>
    <name evidence="3" type="ORF">GCM10020221_04510</name>
</gene>
<dbReference type="EMBL" id="BAAAXZ010000020">
    <property type="protein sequence ID" value="GAA2911904.1"/>
    <property type="molecule type" value="Genomic_DNA"/>
</dbReference>
<dbReference type="InterPro" id="IPR007278">
    <property type="entry name" value="DUF397"/>
</dbReference>
<protein>
    <submittedName>
        <fullName evidence="3">DUF397 domain-containing protein</fullName>
    </submittedName>
</protein>
<dbReference type="Proteomes" id="UP001501102">
    <property type="component" value="Unassembled WGS sequence"/>
</dbReference>
<proteinExistence type="predicted"/>
<name>A0ABP6IWB5_STRTU</name>
<reference evidence="4" key="1">
    <citation type="journal article" date="2019" name="Int. J. Syst. Evol. Microbiol.">
        <title>The Global Catalogue of Microorganisms (GCM) 10K type strain sequencing project: providing services to taxonomists for standard genome sequencing and annotation.</title>
        <authorList>
            <consortium name="The Broad Institute Genomics Platform"/>
            <consortium name="The Broad Institute Genome Sequencing Center for Infectious Disease"/>
            <person name="Wu L."/>
            <person name="Ma J."/>
        </authorList>
    </citation>
    <scope>NUCLEOTIDE SEQUENCE [LARGE SCALE GENOMIC DNA]</scope>
    <source>
        <strain evidence="4">JCM 4087</strain>
    </source>
</reference>
<keyword evidence="4" id="KW-1185">Reference proteome</keyword>
<feature type="region of interest" description="Disordered" evidence="1">
    <location>
        <begin position="1"/>
        <end position="22"/>
    </location>
</feature>
<accession>A0ABP6IWB5</accession>
<sequence>MTSAVWRKSSHSNGGDGTGGGSCLELADNIPGLLLVRDSKWRKSSYSGGGDGTGGNDCVEVADNIPGLTPVRDSKSPHPTLTFPTPSWAAFVARLA</sequence>
<evidence type="ECO:0000313" key="3">
    <source>
        <dbReference type="EMBL" id="GAA2911904.1"/>
    </source>
</evidence>
<evidence type="ECO:0000256" key="1">
    <source>
        <dbReference type="SAM" id="MobiDB-lite"/>
    </source>
</evidence>
<evidence type="ECO:0000259" key="2">
    <source>
        <dbReference type="Pfam" id="PF04149"/>
    </source>
</evidence>